<sequence length="161" mass="18729">MLRSLLGVQSIRSIARQTITKPILPVSFSFINRQFSSSPIAYRINTSTRTKENVHDLETFLTLIGRNCIEHKELFENDLETFLATTSKKMKNMGIDTRTRRYLLRWKHKFVNDLEPLREHKRGVKKNGGERKAKAVLARKKALARREALENAGEETEDRIF</sequence>
<dbReference type="InterPro" id="IPR019083">
    <property type="entry name" value="SAM_Ribosomal_mS41"/>
</dbReference>
<keyword evidence="3" id="KW-0496">Mitochondrion</keyword>
<proteinExistence type="inferred from homology"/>
<evidence type="ECO:0000313" key="8">
    <source>
        <dbReference type="Proteomes" id="UP000694255"/>
    </source>
</evidence>
<protein>
    <recommendedName>
        <fullName evidence="4">Small ribosomal subunit protein mS41</fullName>
    </recommendedName>
    <alternativeName>
        <fullName evidence="5">Protein FYV4, mitochondrial</fullName>
    </alternativeName>
</protein>
<dbReference type="SMART" id="SM01238">
    <property type="entry name" value="IGR"/>
    <property type="match status" value="1"/>
</dbReference>
<keyword evidence="8" id="KW-1185">Reference proteome</keyword>
<evidence type="ECO:0000313" key="7">
    <source>
        <dbReference type="EMBL" id="KAG7662389.1"/>
    </source>
</evidence>
<dbReference type="AlphaFoldDB" id="A0A8J5UXK4"/>
<evidence type="ECO:0000256" key="4">
    <source>
        <dbReference type="ARBA" id="ARBA00035129"/>
    </source>
</evidence>
<evidence type="ECO:0000256" key="5">
    <source>
        <dbReference type="ARBA" id="ARBA00035341"/>
    </source>
</evidence>
<accession>A0A8J5UXK4</accession>
<dbReference type="Pfam" id="PF09597">
    <property type="entry name" value="SAM_Ribosomal_mS41"/>
    <property type="match status" value="1"/>
</dbReference>
<reference evidence="7 8" key="1">
    <citation type="journal article" date="2021" name="DNA Res.">
        <title>Genome analysis of Candida subhashii reveals its hybrid nature and dual mitochondrial genome conformations.</title>
        <authorList>
            <person name="Mixao V."/>
            <person name="Hegedusova E."/>
            <person name="Saus E."/>
            <person name="Pryszcz L.P."/>
            <person name="Cillingova A."/>
            <person name="Nosek J."/>
            <person name="Gabaldon T."/>
        </authorList>
    </citation>
    <scope>NUCLEOTIDE SEQUENCE [LARGE SCALE GENOMIC DNA]</scope>
    <source>
        <strain evidence="7 8">CBS 10753</strain>
    </source>
</reference>
<dbReference type="EMBL" id="JAGSYN010000179">
    <property type="protein sequence ID" value="KAG7662389.1"/>
    <property type="molecule type" value="Genomic_DNA"/>
</dbReference>
<dbReference type="PANTHER" id="PTHR28235:SF1">
    <property type="entry name" value="SMALL RIBOSOMAL SUBUNIT PROTEIN MS41"/>
    <property type="match status" value="1"/>
</dbReference>
<evidence type="ECO:0000256" key="1">
    <source>
        <dbReference type="ARBA" id="ARBA00004173"/>
    </source>
</evidence>
<comment type="subcellular location">
    <subcellularLocation>
        <location evidence="1">Mitochondrion</location>
    </subcellularLocation>
</comment>
<comment type="similarity">
    <text evidence="2">Belongs to the mitochondrion-specific ribosomal protein mS41 family.</text>
</comment>
<dbReference type="PANTHER" id="PTHR28235">
    <property type="entry name" value="PROTEIN FYV4, MITOCHONDRIAL"/>
    <property type="match status" value="1"/>
</dbReference>
<dbReference type="OrthoDB" id="18595at2759"/>
<name>A0A8J5UXK4_9ASCO</name>
<organism evidence="7 8">
    <name type="scientific">[Candida] subhashii</name>
    <dbReference type="NCBI Taxonomy" id="561895"/>
    <lineage>
        <taxon>Eukaryota</taxon>
        <taxon>Fungi</taxon>
        <taxon>Dikarya</taxon>
        <taxon>Ascomycota</taxon>
        <taxon>Saccharomycotina</taxon>
        <taxon>Pichiomycetes</taxon>
        <taxon>Debaryomycetaceae</taxon>
        <taxon>Spathaspora</taxon>
    </lineage>
</organism>
<dbReference type="GO" id="GO:0005739">
    <property type="term" value="C:mitochondrion"/>
    <property type="evidence" value="ECO:0007669"/>
    <property type="project" value="UniProtKB-SubCell"/>
</dbReference>
<feature type="domain" description="Small ribosomal subunit protein mS41 SAM" evidence="6">
    <location>
        <begin position="57"/>
        <end position="113"/>
    </location>
</feature>
<gene>
    <name evidence="7" type="ORF">J8A68_004037</name>
</gene>
<dbReference type="GeneID" id="73470837"/>
<dbReference type="InterPro" id="IPR039603">
    <property type="entry name" value="Ribosomal_mS41"/>
</dbReference>
<evidence type="ECO:0000256" key="3">
    <source>
        <dbReference type="ARBA" id="ARBA00023128"/>
    </source>
</evidence>
<comment type="caution">
    <text evidence="7">The sequence shown here is derived from an EMBL/GenBank/DDBJ whole genome shotgun (WGS) entry which is preliminary data.</text>
</comment>
<evidence type="ECO:0000256" key="2">
    <source>
        <dbReference type="ARBA" id="ARBA00010492"/>
    </source>
</evidence>
<dbReference type="Proteomes" id="UP000694255">
    <property type="component" value="Unassembled WGS sequence"/>
</dbReference>
<evidence type="ECO:0000259" key="6">
    <source>
        <dbReference type="SMART" id="SM01238"/>
    </source>
</evidence>
<dbReference type="RefSeq" id="XP_049262622.1">
    <property type="nucleotide sequence ID" value="XM_049407954.1"/>
</dbReference>